<sequence>TMLEKRDNMGFAIPPAAIILLVMLGAAFLVCMGFAVARFLVDDKDDTWTRRPVAQDDYMREVRARN</sequence>
<feature type="transmembrane region" description="Helical" evidence="1">
    <location>
        <begin position="12"/>
        <end position="41"/>
    </location>
</feature>
<evidence type="ECO:0000313" key="2">
    <source>
        <dbReference type="EMBL" id="KAF2241221.1"/>
    </source>
</evidence>
<accession>A0A6A6HT73</accession>
<organism evidence="2 3">
    <name type="scientific">Trematosphaeria pertusa</name>
    <dbReference type="NCBI Taxonomy" id="390896"/>
    <lineage>
        <taxon>Eukaryota</taxon>
        <taxon>Fungi</taxon>
        <taxon>Dikarya</taxon>
        <taxon>Ascomycota</taxon>
        <taxon>Pezizomycotina</taxon>
        <taxon>Dothideomycetes</taxon>
        <taxon>Pleosporomycetidae</taxon>
        <taxon>Pleosporales</taxon>
        <taxon>Massarineae</taxon>
        <taxon>Trematosphaeriaceae</taxon>
        <taxon>Trematosphaeria</taxon>
    </lineage>
</organism>
<dbReference type="RefSeq" id="XP_033676225.1">
    <property type="nucleotide sequence ID" value="XM_033822835.1"/>
</dbReference>
<keyword evidence="1" id="KW-0812">Transmembrane</keyword>
<dbReference type="Proteomes" id="UP000800094">
    <property type="component" value="Unassembled WGS sequence"/>
</dbReference>
<keyword evidence="1" id="KW-1133">Transmembrane helix</keyword>
<protein>
    <submittedName>
        <fullName evidence="2">Uncharacterized protein</fullName>
    </submittedName>
</protein>
<keyword evidence="1" id="KW-0472">Membrane</keyword>
<dbReference type="GeneID" id="54576165"/>
<dbReference type="AlphaFoldDB" id="A0A6A6HT73"/>
<reference evidence="2" key="1">
    <citation type="journal article" date="2020" name="Stud. Mycol.">
        <title>101 Dothideomycetes genomes: a test case for predicting lifestyles and emergence of pathogens.</title>
        <authorList>
            <person name="Haridas S."/>
            <person name="Albert R."/>
            <person name="Binder M."/>
            <person name="Bloem J."/>
            <person name="Labutti K."/>
            <person name="Salamov A."/>
            <person name="Andreopoulos B."/>
            <person name="Baker S."/>
            <person name="Barry K."/>
            <person name="Bills G."/>
            <person name="Bluhm B."/>
            <person name="Cannon C."/>
            <person name="Castanera R."/>
            <person name="Culley D."/>
            <person name="Daum C."/>
            <person name="Ezra D."/>
            <person name="Gonzalez J."/>
            <person name="Henrissat B."/>
            <person name="Kuo A."/>
            <person name="Liang C."/>
            <person name="Lipzen A."/>
            <person name="Lutzoni F."/>
            <person name="Magnuson J."/>
            <person name="Mondo S."/>
            <person name="Nolan M."/>
            <person name="Ohm R."/>
            <person name="Pangilinan J."/>
            <person name="Park H.-J."/>
            <person name="Ramirez L."/>
            <person name="Alfaro M."/>
            <person name="Sun H."/>
            <person name="Tritt A."/>
            <person name="Yoshinaga Y."/>
            <person name="Zwiers L.-H."/>
            <person name="Turgeon B."/>
            <person name="Goodwin S."/>
            <person name="Spatafora J."/>
            <person name="Crous P."/>
            <person name="Grigoriev I."/>
        </authorList>
    </citation>
    <scope>NUCLEOTIDE SEQUENCE</scope>
    <source>
        <strain evidence="2">CBS 122368</strain>
    </source>
</reference>
<gene>
    <name evidence="2" type="ORF">BU26DRAFT_404012</name>
</gene>
<dbReference type="OrthoDB" id="3641893at2759"/>
<evidence type="ECO:0000256" key="1">
    <source>
        <dbReference type="SAM" id="Phobius"/>
    </source>
</evidence>
<feature type="non-terminal residue" evidence="2">
    <location>
        <position position="66"/>
    </location>
</feature>
<evidence type="ECO:0000313" key="3">
    <source>
        <dbReference type="Proteomes" id="UP000800094"/>
    </source>
</evidence>
<name>A0A6A6HT73_9PLEO</name>
<dbReference type="EMBL" id="ML987213">
    <property type="protein sequence ID" value="KAF2241221.1"/>
    <property type="molecule type" value="Genomic_DNA"/>
</dbReference>
<keyword evidence="3" id="KW-1185">Reference proteome</keyword>
<proteinExistence type="predicted"/>
<feature type="non-terminal residue" evidence="2">
    <location>
        <position position="1"/>
    </location>
</feature>